<dbReference type="KEGG" id="cak:Caul_0822"/>
<evidence type="ECO:0000313" key="2">
    <source>
        <dbReference type="EMBL" id="ABZ69953.1"/>
    </source>
</evidence>
<dbReference type="OrthoDB" id="7190775at2"/>
<feature type="compositionally biased region" description="Basic and acidic residues" evidence="1">
    <location>
        <begin position="86"/>
        <end position="99"/>
    </location>
</feature>
<dbReference type="STRING" id="366602.Caul_0822"/>
<proteinExistence type="predicted"/>
<organism evidence="2">
    <name type="scientific">Caulobacter sp. (strain K31)</name>
    <dbReference type="NCBI Taxonomy" id="366602"/>
    <lineage>
        <taxon>Bacteria</taxon>
        <taxon>Pseudomonadati</taxon>
        <taxon>Pseudomonadota</taxon>
        <taxon>Alphaproteobacteria</taxon>
        <taxon>Caulobacterales</taxon>
        <taxon>Caulobacteraceae</taxon>
        <taxon>Caulobacter</taxon>
    </lineage>
</organism>
<sequence length="99" mass="10871">MNKPVQPTPVVVTLTSDDAFDLEARVARGEFSSLDEAVAAELAELNYRRAAEIMGGSEKLERFLDELETQDDPSTDVESDGVFAELRADPKQRLDASRG</sequence>
<accession>B0SUS5</accession>
<reference evidence="2" key="1">
    <citation type="submission" date="2008-01" db="EMBL/GenBank/DDBJ databases">
        <title>Complete sequence of chromosome of Caulobacter sp. K31.</title>
        <authorList>
            <consortium name="US DOE Joint Genome Institute"/>
            <person name="Copeland A."/>
            <person name="Lucas S."/>
            <person name="Lapidus A."/>
            <person name="Barry K."/>
            <person name="Glavina del Rio T."/>
            <person name="Dalin E."/>
            <person name="Tice H."/>
            <person name="Pitluck S."/>
            <person name="Bruce D."/>
            <person name="Goodwin L."/>
            <person name="Thompson L.S."/>
            <person name="Brettin T."/>
            <person name="Detter J.C."/>
            <person name="Han C."/>
            <person name="Schmutz J."/>
            <person name="Larimer F."/>
            <person name="Land M."/>
            <person name="Hauser L."/>
            <person name="Kyrpides N."/>
            <person name="Kim E."/>
            <person name="Stephens C."/>
            <person name="Richardson P."/>
        </authorList>
    </citation>
    <scope>NUCLEOTIDE SEQUENCE [LARGE SCALE GENOMIC DNA]</scope>
    <source>
        <strain evidence="2">K31</strain>
    </source>
</reference>
<protein>
    <submittedName>
        <fullName evidence="2">Uncharacterized protein</fullName>
    </submittedName>
</protein>
<dbReference type="HOGENOM" id="CLU_2315153_0_0_5"/>
<dbReference type="AlphaFoldDB" id="B0SUS5"/>
<feature type="compositionally biased region" description="Acidic residues" evidence="1">
    <location>
        <begin position="68"/>
        <end position="79"/>
    </location>
</feature>
<name>B0SUS5_CAUSK</name>
<feature type="region of interest" description="Disordered" evidence="1">
    <location>
        <begin position="68"/>
        <end position="99"/>
    </location>
</feature>
<gene>
    <name evidence="2" type="ordered locus">Caul_0822</name>
</gene>
<dbReference type="EMBL" id="CP000927">
    <property type="protein sequence ID" value="ABZ69953.1"/>
    <property type="molecule type" value="Genomic_DNA"/>
</dbReference>
<evidence type="ECO:0000256" key="1">
    <source>
        <dbReference type="SAM" id="MobiDB-lite"/>
    </source>
</evidence>